<dbReference type="Proteomes" id="UP001294444">
    <property type="component" value="Unassembled WGS sequence"/>
</dbReference>
<sequence length="143" mass="15447">MVSFAEPIKGRMRVGNLERWRVVAVNRKFELGLASRSMSKARCSVACNTSNSSIGFHPFPSLASTPKALRNDAHFGGCRSARSFQPLVQQLKVTPMIQVMRAAAAVIPTENACGGRTSPLRRLLGNASGRATKPNDLNSNHPS</sequence>
<dbReference type="AlphaFoldDB" id="A0AAJ4XIA6"/>
<accession>A0AAJ4XIA6</accession>
<gene>
    <name evidence="2" type="ORF">MEPE_01344</name>
</gene>
<reference evidence="2" key="1">
    <citation type="submission" date="2023-10" db="EMBL/GenBank/DDBJ databases">
        <authorList>
            <person name="Guldener U."/>
        </authorList>
    </citation>
    <scope>NUCLEOTIDE SEQUENCE</scope>
    <source>
        <strain evidence="2">Mp4</strain>
    </source>
</reference>
<organism evidence="2 3">
    <name type="scientific">Melanopsichium pennsylvanicum</name>
    <dbReference type="NCBI Taxonomy" id="63383"/>
    <lineage>
        <taxon>Eukaryota</taxon>
        <taxon>Fungi</taxon>
        <taxon>Dikarya</taxon>
        <taxon>Basidiomycota</taxon>
        <taxon>Ustilaginomycotina</taxon>
        <taxon>Ustilaginomycetes</taxon>
        <taxon>Ustilaginales</taxon>
        <taxon>Ustilaginaceae</taxon>
        <taxon>Melanopsichium</taxon>
    </lineage>
</organism>
<dbReference type="EMBL" id="OAPG01000002">
    <property type="protein sequence ID" value="SNX82638.1"/>
    <property type="molecule type" value="Genomic_DNA"/>
</dbReference>
<keyword evidence="3" id="KW-1185">Reference proteome</keyword>
<evidence type="ECO:0000256" key="1">
    <source>
        <dbReference type="SAM" id="MobiDB-lite"/>
    </source>
</evidence>
<name>A0AAJ4XIA6_9BASI</name>
<evidence type="ECO:0000313" key="2">
    <source>
        <dbReference type="EMBL" id="SNX82638.1"/>
    </source>
</evidence>
<protein>
    <submittedName>
        <fullName evidence="2">Uncharacterized protein</fullName>
    </submittedName>
</protein>
<feature type="region of interest" description="Disordered" evidence="1">
    <location>
        <begin position="118"/>
        <end position="143"/>
    </location>
</feature>
<proteinExistence type="predicted"/>
<comment type="caution">
    <text evidence="2">The sequence shown here is derived from an EMBL/GenBank/DDBJ whole genome shotgun (WGS) entry which is preliminary data.</text>
</comment>
<evidence type="ECO:0000313" key="3">
    <source>
        <dbReference type="Proteomes" id="UP001294444"/>
    </source>
</evidence>